<name>L2GRQ6_VAVCU</name>
<accession>L2GRQ6</accession>
<evidence type="ECO:0000313" key="4">
    <source>
        <dbReference type="Proteomes" id="UP000011081"/>
    </source>
</evidence>
<feature type="domain" description="Phospholipid/glycerol acyltransferase" evidence="2">
    <location>
        <begin position="100"/>
        <end position="222"/>
    </location>
</feature>
<dbReference type="AlphaFoldDB" id="L2GRQ6"/>
<sequence>MVNHKHPKFAHPCHGMPKLPKLLKILIKLLLWPVHIFIFFTFVLYSTLLMPLYFMNYKWCVKLTTVYSFIIWHLYRLPLYLTAQVKIRGDVAGIKDGENVLVISNHIGAIDFLMYHEIANMKGMIPHCKYILKRSLGYIPVLGPSLHYLCFCFVDRCAQKDVQSIKKYVDYVHSNDIKHWLMLYPEGTRFTPRKKKMADEYCQQRGIPPFKNVLCPRTKGFKVFYENARHVYKNIVDITVDYRGASGERTVSKLYKFFTVEVDGTFLVDVRVVPMEDVRDSEEFMIECFRRKDRILSEWSEKDCYEE</sequence>
<dbReference type="OrthoDB" id="189226at2759"/>
<keyword evidence="1" id="KW-1133">Transmembrane helix</keyword>
<reference evidence="4" key="1">
    <citation type="submission" date="2011-03" db="EMBL/GenBank/DDBJ databases">
        <title>The genome sequence of Vavraia culicis strain floridensis.</title>
        <authorList>
            <consortium name="The Broad Institute Genome Sequencing Platform"/>
            <person name="Cuomo C."/>
            <person name="Becnel J."/>
            <person name="Sanscrainte N."/>
            <person name="Young S.K."/>
            <person name="Zeng Q."/>
            <person name="Gargeya S."/>
            <person name="Fitzgerald M."/>
            <person name="Haas B."/>
            <person name="Abouelleil A."/>
            <person name="Alvarado L."/>
            <person name="Arachchi H.M."/>
            <person name="Berlin A."/>
            <person name="Chapman S.B."/>
            <person name="Gearin G."/>
            <person name="Goldberg J."/>
            <person name="Griggs A."/>
            <person name="Gujja S."/>
            <person name="Hansen M."/>
            <person name="Heiman D."/>
            <person name="Howarth C."/>
            <person name="Larimer J."/>
            <person name="Lui A."/>
            <person name="MacDonald P.J.P."/>
            <person name="McCowen C."/>
            <person name="Montmayeur A."/>
            <person name="Murphy C."/>
            <person name="Neiman D."/>
            <person name="Pearson M."/>
            <person name="Priest M."/>
            <person name="Roberts A."/>
            <person name="Saif S."/>
            <person name="Shea T."/>
            <person name="Sisk P."/>
            <person name="Stolte C."/>
            <person name="Sykes S."/>
            <person name="Wortman J."/>
            <person name="Nusbaum C."/>
            <person name="Birren B."/>
        </authorList>
    </citation>
    <scope>NUCLEOTIDE SEQUENCE [LARGE SCALE GENOMIC DNA]</scope>
    <source>
        <strain evidence="4">floridensis</strain>
    </source>
</reference>
<dbReference type="Pfam" id="PF01553">
    <property type="entry name" value="Acyltransferase"/>
    <property type="match status" value="1"/>
</dbReference>
<dbReference type="Proteomes" id="UP000011081">
    <property type="component" value="Unassembled WGS sequence"/>
</dbReference>
<dbReference type="InParanoid" id="L2GRQ6"/>
<keyword evidence="3" id="KW-0808">Transferase</keyword>
<dbReference type="SMART" id="SM00563">
    <property type="entry name" value="PlsC"/>
    <property type="match status" value="1"/>
</dbReference>
<gene>
    <name evidence="3" type="ORF">VCUG_02453</name>
</gene>
<organism evidence="3 4">
    <name type="scientific">Vavraia culicis (isolate floridensis)</name>
    <name type="common">Microsporidian parasite</name>
    <dbReference type="NCBI Taxonomy" id="948595"/>
    <lineage>
        <taxon>Eukaryota</taxon>
        <taxon>Fungi</taxon>
        <taxon>Fungi incertae sedis</taxon>
        <taxon>Microsporidia</taxon>
        <taxon>Pleistophoridae</taxon>
        <taxon>Vavraia</taxon>
    </lineage>
</organism>
<dbReference type="PANTHER" id="PTHR10983">
    <property type="entry name" value="1-ACYLGLYCEROL-3-PHOSPHATE ACYLTRANSFERASE-RELATED"/>
    <property type="match status" value="1"/>
</dbReference>
<dbReference type="EMBL" id="GL877467">
    <property type="protein sequence ID" value="ELA46062.1"/>
    <property type="molecule type" value="Genomic_DNA"/>
</dbReference>
<dbReference type="RefSeq" id="XP_008075461.1">
    <property type="nucleotide sequence ID" value="XM_008077270.1"/>
</dbReference>
<proteinExistence type="predicted"/>
<keyword evidence="3" id="KW-0012">Acyltransferase</keyword>
<dbReference type="CDD" id="cd07990">
    <property type="entry name" value="LPLAT_LCLAT1-like"/>
    <property type="match status" value="1"/>
</dbReference>
<keyword evidence="1" id="KW-0812">Transmembrane</keyword>
<feature type="transmembrane region" description="Helical" evidence="1">
    <location>
        <begin position="25"/>
        <end position="45"/>
    </location>
</feature>
<keyword evidence="4" id="KW-1185">Reference proteome</keyword>
<dbReference type="GeneID" id="19880315"/>
<dbReference type="STRING" id="948595.L2GRQ6"/>
<evidence type="ECO:0000256" key="1">
    <source>
        <dbReference type="SAM" id="Phobius"/>
    </source>
</evidence>
<dbReference type="InterPro" id="IPR002123">
    <property type="entry name" value="Plipid/glycerol_acylTrfase"/>
</dbReference>
<dbReference type="GO" id="GO:0012505">
    <property type="term" value="C:endomembrane system"/>
    <property type="evidence" value="ECO:0007669"/>
    <property type="project" value="TreeGrafter"/>
</dbReference>
<dbReference type="HOGENOM" id="CLU_041844_6_1_1"/>
<dbReference type="SUPFAM" id="SSF69593">
    <property type="entry name" value="Glycerol-3-phosphate (1)-acyltransferase"/>
    <property type="match status" value="1"/>
</dbReference>
<dbReference type="VEuPathDB" id="MicrosporidiaDB:VCUG_02453"/>
<keyword evidence="1" id="KW-0472">Membrane</keyword>
<dbReference type="OMA" id="HRSTVDW"/>
<evidence type="ECO:0000313" key="3">
    <source>
        <dbReference type="EMBL" id="ELA46062.1"/>
    </source>
</evidence>
<protein>
    <submittedName>
        <fullName evidence="3">1-acylglycerol-3-phosphate O-acyltransferase</fullName>
    </submittedName>
</protein>
<dbReference type="GO" id="GO:0016746">
    <property type="term" value="F:acyltransferase activity"/>
    <property type="evidence" value="ECO:0007669"/>
    <property type="project" value="UniProtKB-KW"/>
</dbReference>
<evidence type="ECO:0000259" key="2">
    <source>
        <dbReference type="SMART" id="SM00563"/>
    </source>
</evidence>
<dbReference type="PANTHER" id="PTHR10983:SF16">
    <property type="entry name" value="LYSOCARDIOLIPIN ACYLTRANSFERASE 1"/>
    <property type="match status" value="1"/>
</dbReference>